<dbReference type="GO" id="GO:0046961">
    <property type="term" value="F:proton-transporting ATPase activity, rotational mechanism"/>
    <property type="evidence" value="ECO:0007669"/>
    <property type="project" value="TreeGrafter"/>
</dbReference>
<evidence type="ECO:0000256" key="2">
    <source>
        <dbReference type="ARBA" id="ARBA00004308"/>
    </source>
</evidence>
<evidence type="ECO:0000256" key="6">
    <source>
        <dbReference type="ARBA" id="ARBA00022692"/>
    </source>
</evidence>
<reference evidence="14" key="1">
    <citation type="submission" date="2020-05" db="EMBL/GenBank/DDBJ databases">
        <authorList>
            <person name="Chiriac C."/>
            <person name="Salcher M."/>
            <person name="Ghai R."/>
            <person name="Kavagutti S V."/>
        </authorList>
    </citation>
    <scope>NUCLEOTIDE SEQUENCE</scope>
</reference>
<proteinExistence type="inferred from homology"/>
<dbReference type="GO" id="GO:0045259">
    <property type="term" value="C:proton-transporting ATP synthase complex"/>
    <property type="evidence" value="ECO:0007669"/>
    <property type="project" value="UniProtKB-KW"/>
</dbReference>
<evidence type="ECO:0000256" key="9">
    <source>
        <dbReference type="ARBA" id="ARBA00023065"/>
    </source>
</evidence>
<organism evidence="14">
    <name type="scientific">freshwater metagenome</name>
    <dbReference type="NCBI Taxonomy" id="449393"/>
    <lineage>
        <taxon>unclassified sequences</taxon>
        <taxon>metagenomes</taxon>
        <taxon>ecological metagenomes</taxon>
    </lineage>
</organism>
<evidence type="ECO:0000256" key="7">
    <source>
        <dbReference type="ARBA" id="ARBA00022781"/>
    </source>
</evidence>
<evidence type="ECO:0000313" key="15">
    <source>
        <dbReference type="EMBL" id="CAB5063711.1"/>
    </source>
</evidence>
<evidence type="ECO:0000256" key="12">
    <source>
        <dbReference type="SAM" id="Phobius"/>
    </source>
</evidence>
<dbReference type="GO" id="GO:0012505">
    <property type="term" value="C:endomembrane system"/>
    <property type="evidence" value="ECO:0007669"/>
    <property type="project" value="UniProtKB-SubCell"/>
</dbReference>
<keyword evidence="9" id="KW-0406">Ion transport</keyword>
<evidence type="ECO:0000256" key="4">
    <source>
        <dbReference type="ARBA" id="ARBA00022448"/>
    </source>
</evidence>
<evidence type="ECO:0000256" key="5">
    <source>
        <dbReference type="ARBA" id="ARBA00022547"/>
    </source>
</evidence>
<dbReference type="InterPro" id="IPR002146">
    <property type="entry name" value="ATP_synth_b/b'su_bac/chlpt"/>
</dbReference>
<comment type="function">
    <text evidence="11">F(1)F(0) ATP synthase produces ATP from ADP in the presence of a proton or sodium gradient. F-type ATPases consist of two structural domains, F(1) containing the extramembraneous catalytic core and F(0) containing the membrane proton channel, linked together by a central stalk and a peripheral stalk. During catalysis, ATP synthesis in the catalytic domain of F(1) is coupled via a rotary mechanism of the central stalk subunits to proton translocation.</text>
</comment>
<name>A0A6J6MLI9_9ZZZZ</name>
<dbReference type="PANTHER" id="PTHR33445:SF1">
    <property type="entry name" value="ATP SYNTHASE SUBUNIT B"/>
    <property type="match status" value="1"/>
</dbReference>
<dbReference type="EMBL" id="CAEZSE010000100">
    <property type="protein sequence ID" value="CAB4536448.1"/>
    <property type="molecule type" value="Genomic_DNA"/>
</dbReference>
<dbReference type="PANTHER" id="PTHR33445">
    <property type="entry name" value="ATP SYNTHASE SUBUNIT B', CHLOROPLASTIC"/>
    <property type="match status" value="1"/>
</dbReference>
<keyword evidence="4" id="KW-0813">Transport</keyword>
<evidence type="ECO:0000313" key="13">
    <source>
        <dbReference type="EMBL" id="CAB4536448.1"/>
    </source>
</evidence>
<gene>
    <name evidence="13" type="ORF">UFOPK1353_00688</name>
    <name evidence="14" type="ORF">UFOPK2292_01027</name>
    <name evidence="15" type="ORF">UFOPK4345_00585</name>
</gene>
<keyword evidence="6 12" id="KW-0812">Transmembrane</keyword>
<dbReference type="HAMAP" id="MF_01398">
    <property type="entry name" value="ATP_synth_b_bprime"/>
    <property type="match status" value="1"/>
</dbReference>
<evidence type="ECO:0000256" key="3">
    <source>
        <dbReference type="ARBA" id="ARBA00005513"/>
    </source>
</evidence>
<comment type="similarity">
    <text evidence="3">Belongs to the ATPase B chain family.</text>
</comment>
<dbReference type="AlphaFoldDB" id="A0A6J6MLI9"/>
<feature type="transmembrane region" description="Helical" evidence="12">
    <location>
        <begin position="28"/>
        <end position="46"/>
    </location>
</feature>
<evidence type="ECO:0000256" key="10">
    <source>
        <dbReference type="ARBA" id="ARBA00023136"/>
    </source>
</evidence>
<dbReference type="CDD" id="cd06503">
    <property type="entry name" value="ATP-synt_Fo_b"/>
    <property type="match status" value="1"/>
</dbReference>
<dbReference type="Pfam" id="PF00430">
    <property type="entry name" value="ATP-synt_B"/>
    <property type="match status" value="1"/>
</dbReference>
<protein>
    <submittedName>
        <fullName evidence="14">Unannotated protein</fullName>
    </submittedName>
</protein>
<keyword evidence="7" id="KW-0375">Hydrogen ion transport</keyword>
<comment type="subcellular location">
    <subcellularLocation>
        <location evidence="2">Endomembrane system</location>
    </subcellularLocation>
    <subcellularLocation>
        <location evidence="1">Membrane</location>
        <topology evidence="1">Single-pass membrane protein</topology>
    </subcellularLocation>
</comment>
<evidence type="ECO:0000313" key="14">
    <source>
        <dbReference type="EMBL" id="CAB4675140.1"/>
    </source>
</evidence>
<dbReference type="EMBL" id="CAFBQV010000072">
    <property type="protein sequence ID" value="CAB5063711.1"/>
    <property type="molecule type" value="Genomic_DNA"/>
</dbReference>
<evidence type="ECO:0000256" key="11">
    <source>
        <dbReference type="ARBA" id="ARBA00025198"/>
    </source>
</evidence>
<evidence type="ECO:0000256" key="1">
    <source>
        <dbReference type="ARBA" id="ARBA00004167"/>
    </source>
</evidence>
<accession>A0A6J6MLI9</accession>
<sequence>MNLIVTALFAVEDPTQTHHWLLPETAEIIYGGLASTIVFVGLYKFAGPMVKKSMKARTEKIQKELDSASSARSKSEVDAADIRRALGDIEAERKKILAEADTQAAAILADGRARLVKEVAELEAKAVADLSAARGRSGEELRGEIARLSSAAISSAVAASLNDRAQQDLIEGFIKSVGASK</sequence>
<dbReference type="InterPro" id="IPR050059">
    <property type="entry name" value="ATP_synthase_B_chain"/>
</dbReference>
<dbReference type="GO" id="GO:0015986">
    <property type="term" value="P:proton motive force-driven ATP synthesis"/>
    <property type="evidence" value="ECO:0007669"/>
    <property type="project" value="InterPro"/>
</dbReference>
<evidence type="ECO:0000256" key="8">
    <source>
        <dbReference type="ARBA" id="ARBA00022989"/>
    </source>
</evidence>
<keyword evidence="10 12" id="KW-0472">Membrane</keyword>
<keyword evidence="5" id="KW-0138">CF(0)</keyword>
<dbReference type="EMBL" id="CAEZWU010000159">
    <property type="protein sequence ID" value="CAB4675140.1"/>
    <property type="molecule type" value="Genomic_DNA"/>
</dbReference>
<keyword evidence="8 12" id="KW-1133">Transmembrane helix</keyword>